<feature type="non-terminal residue" evidence="7">
    <location>
        <position position="112"/>
    </location>
</feature>
<evidence type="ECO:0000256" key="2">
    <source>
        <dbReference type="ARBA" id="ARBA00022692"/>
    </source>
</evidence>
<dbReference type="Pfam" id="PF00662">
    <property type="entry name" value="Proton_antipo_N"/>
    <property type="match status" value="1"/>
</dbReference>
<reference evidence="7 8" key="1">
    <citation type="journal article" date="2018" name="Nat. Biotechnol.">
        <title>A standardized bacterial taxonomy based on genome phylogeny substantially revises the tree of life.</title>
        <authorList>
            <person name="Parks D.H."/>
            <person name="Chuvochina M."/>
            <person name="Waite D.W."/>
            <person name="Rinke C."/>
            <person name="Skarshewski A."/>
            <person name="Chaumeil P.A."/>
            <person name="Hugenholtz P."/>
        </authorList>
    </citation>
    <scope>NUCLEOTIDE SEQUENCE [LARGE SCALE GENOMIC DNA]</scope>
    <source>
        <strain evidence="7">UBA8733</strain>
    </source>
</reference>
<comment type="caution">
    <text evidence="7">The sequence shown here is derived from an EMBL/GenBank/DDBJ whole genome shotgun (WGS) entry which is preliminary data.</text>
</comment>
<evidence type="ECO:0000256" key="5">
    <source>
        <dbReference type="SAM" id="Phobius"/>
    </source>
</evidence>
<name>A0A3B9GV57_9PROT</name>
<organism evidence="7 8">
    <name type="scientific">Hyphomonas adhaerens</name>
    <dbReference type="NCBI Taxonomy" id="81029"/>
    <lineage>
        <taxon>Bacteria</taxon>
        <taxon>Pseudomonadati</taxon>
        <taxon>Pseudomonadota</taxon>
        <taxon>Alphaproteobacteria</taxon>
        <taxon>Hyphomonadales</taxon>
        <taxon>Hyphomonadaceae</taxon>
        <taxon>Hyphomonas</taxon>
    </lineage>
</organism>
<dbReference type="AlphaFoldDB" id="A0A3B9GV57"/>
<protein>
    <submittedName>
        <fullName evidence="7">Cation:proton antiporter</fullName>
    </submittedName>
</protein>
<keyword evidence="4 5" id="KW-0472">Membrane</keyword>
<dbReference type="EMBL" id="DMAN01000090">
    <property type="protein sequence ID" value="HAE26337.1"/>
    <property type="molecule type" value="Genomic_DNA"/>
</dbReference>
<evidence type="ECO:0000313" key="7">
    <source>
        <dbReference type="EMBL" id="HAE26337.1"/>
    </source>
</evidence>
<evidence type="ECO:0000256" key="1">
    <source>
        <dbReference type="ARBA" id="ARBA00004141"/>
    </source>
</evidence>
<dbReference type="InterPro" id="IPR001516">
    <property type="entry name" value="Proton_antipo_N"/>
</dbReference>
<evidence type="ECO:0000259" key="6">
    <source>
        <dbReference type="Pfam" id="PF00662"/>
    </source>
</evidence>
<keyword evidence="2 5" id="KW-0812">Transmembrane</keyword>
<gene>
    <name evidence="7" type="ORF">DCG58_04195</name>
</gene>
<feature type="transmembrane region" description="Helical" evidence="5">
    <location>
        <begin position="42"/>
        <end position="63"/>
    </location>
</feature>
<feature type="transmembrane region" description="Helical" evidence="5">
    <location>
        <begin position="12"/>
        <end position="35"/>
    </location>
</feature>
<feature type="transmembrane region" description="Helical" evidence="5">
    <location>
        <begin position="90"/>
        <end position="111"/>
    </location>
</feature>
<accession>A0A3B9GV57</accession>
<keyword evidence="3 5" id="KW-1133">Transmembrane helix</keyword>
<sequence>MIDAILNAAPAWALTHAAPLLVMVPLFLAPALALVPTGRIAWLVSIAATGISFLFAIILLGLVQTSPVGVVSYEIGNWSVPLGIELRVDALNAMILLIVTTIGLLASVFSWL</sequence>
<evidence type="ECO:0000256" key="4">
    <source>
        <dbReference type="ARBA" id="ARBA00023136"/>
    </source>
</evidence>
<evidence type="ECO:0000256" key="3">
    <source>
        <dbReference type="ARBA" id="ARBA00022989"/>
    </source>
</evidence>
<dbReference type="GO" id="GO:0016020">
    <property type="term" value="C:membrane"/>
    <property type="evidence" value="ECO:0007669"/>
    <property type="project" value="UniProtKB-SubCell"/>
</dbReference>
<evidence type="ECO:0000313" key="8">
    <source>
        <dbReference type="Proteomes" id="UP000259610"/>
    </source>
</evidence>
<proteinExistence type="predicted"/>
<comment type="subcellular location">
    <subcellularLocation>
        <location evidence="1">Membrane</location>
        <topology evidence="1">Multi-pass membrane protein</topology>
    </subcellularLocation>
</comment>
<feature type="domain" description="NADH-Ubiquinone oxidoreductase (complex I) chain 5 N-terminal" evidence="6">
    <location>
        <begin position="80"/>
        <end position="111"/>
    </location>
</feature>
<dbReference type="Proteomes" id="UP000259610">
    <property type="component" value="Unassembled WGS sequence"/>
</dbReference>